<feature type="region of interest" description="Disordered" evidence="1">
    <location>
        <begin position="21"/>
        <end position="42"/>
    </location>
</feature>
<dbReference type="GeneID" id="117139653"/>
<organism evidence="2 3">
    <name type="scientific">Drosophila mauritiana</name>
    <name type="common">Fruit fly</name>
    <dbReference type="NCBI Taxonomy" id="7226"/>
    <lineage>
        <taxon>Eukaryota</taxon>
        <taxon>Metazoa</taxon>
        <taxon>Ecdysozoa</taxon>
        <taxon>Arthropoda</taxon>
        <taxon>Hexapoda</taxon>
        <taxon>Insecta</taxon>
        <taxon>Pterygota</taxon>
        <taxon>Neoptera</taxon>
        <taxon>Endopterygota</taxon>
        <taxon>Diptera</taxon>
        <taxon>Brachycera</taxon>
        <taxon>Muscomorpha</taxon>
        <taxon>Ephydroidea</taxon>
        <taxon>Drosophilidae</taxon>
        <taxon>Drosophila</taxon>
        <taxon>Sophophora</taxon>
    </lineage>
</organism>
<reference evidence="3" key="1">
    <citation type="submission" date="2025-08" db="UniProtKB">
        <authorList>
            <consortium name="RefSeq"/>
        </authorList>
    </citation>
    <scope>IDENTIFICATION</scope>
    <source>
        <strain evidence="3">Mau12</strain>
        <tissue evidence="3">Whole Body</tissue>
    </source>
</reference>
<dbReference type="RefSeq" id="XP_033158005.1">
    <property type="nucleotide sequence ID" value="XM_033302114.1"/>
</dbReference>
<name>A0A6P8JPJ4_DROMA</name>
<sequence length="70" mass="7491">MQSSSRAAPYVMLTLSQKNGVSPVADSPYGRPPRFSADAHPTLCDPLPRRSGLPPAHFDLPSLLCGTPKM</sequence>
<accession>A0A6P8JPJ4</accession>
<keyword evidence="2" id="KW-1185">Reference proteome</keyword>
<proteinExistence type="predicted"/>
<evidence type="ECO:0000313" key="3">
    <source>
        <dbReference type="RefSeq" id="XP_033158005.1"/>
    </source>
</evidence>
<gene>
    <name evidence="3" type="primary">LOC117139653</name>
</gene>
<evidence type="ECO:0000256" key="1">
    <source>
        <dbReference type="SAM" id="MobiDB-lite"/>
    </source>
</evidence>
<protein>
    <submittedName>
        <fullName evidence="3">Uncharacterized protein LOC117139653</fullName>
    </submittedName>
</protein>
<dbReference type="Proteomes" id="UP000515162">
    <property type="component" value="Chromosome 3L"/>
</dbReference>
<evidence type="ECO:0000313" key="2">
    <source>
        <dbReference type="Proteomes" id="UP000515162"/>
    </source>
</evidence>
<dbReference type="AlphaFoldDB" id="A0A6P8JPJ4"/>